<dbReference type="NCBIfam" id="TIGR04183">
    <property type="entry name" value="Por_Secre_tail"/>
    <property type="match status" value="1"/>
</dbReference>
<evidence type="ECO:0000256" key="2">
    <source>
        <dbReference type="ARBA" id="ARBA00001947"/>
    </source>
</evidence>
<evidence type="ECO:0000256" key="3">
    <source>
        <dbReference type="ARBA" id="ARBA00010136"/>
    </source>
</evidence>
<evidence type="ECO:0000256" key="8">
    <source>
        <dbReference type="ARBA" id="ARBA00022723"/>
    </source>
</evidence>
<comment type="caution">
    <text evidence="14">The sequence shown here is derived from an EMBL/GenBank/DDBJ whole genome shotgun (WGS) entry which is preliminary data.</text>
</comment>
<keyword evidence="11" id="KW-0482">Metalloprotease</keyword>
<accession>A0ABP8N992</accession>
<evidence type="ECO:0000313" key="14">
    <source>
        <dbReference type="EMBL" id="GAA4462148.1"/>
    </source>
</evidence>
<protein>
    <recommendedName>
        <fullName evidence="5">Aminopeptidase N</fullName>
        <ecNumber evidence="4">3.4.11.2</ecNumber>
    </recommendedName>
</protein>
<comment type="similarity">
    <text evidence="3">Belongs to the peptidase M1 family.</text>
</comment>
<comment type="catalytic activity">
    <reaction evidence="1">
        <text>Release of an N-terminal amino acid, Xaa-|-Yaa- from a peptide, amide or arylamide. Xaa is preferably Ala, but may be most amino acids including Pro (slow action). When a terminal hydrophobic residue is followed by a prolyl residue, the two may be released as an intact Xaa-Pro dipeptide.</text>
        <dbReference type="EC" id="3.4.11.2"/>
    </reaction>
</comment>
<sequence length="652" mass="73718">MKRKLTILCTAIMLLLPYLSRTAHAGNPCMDKKKGRGRTAVKTTALGDPAEDNYDIKHLRFELKMTDTSIYVQGNVTTTARVAATTMSEYVFELSNALTIDSAKVDGVTLPVTTTGSIRRITLPVALTAGTMFAARIWYQGTPPAGSGGFFNGITHTVSSGGTHMVYTVSDPWVALNWWPTKQSVLDQADSVDMLITVPENVMDGSTGKLVNVDMTTIPGWWTYHWKTNYPIDYYLISLAIARYSEYKSYAYFTGSSDSVLVQNFFMDTASFNPAHKVKFDSVRYMIDYFSTLWGRYPFWQEKFGMCFTTLTGGMEHQNMVTIGVTDVETIAHELAHQWFGDHVTYRSWKDMWLSEGFATYSEHLYREHFHGAGPAKQRRQQHLSSAVGQACGRTYITDTSTSDSLFTANQYTKASIILHTLRYMAPHDTVFFKTLRTYQSMYSFGNATTEDFKAVAEATYGMDLDTFFNQWIYGRGYPIYRTKWNQVGSTVIVQLMQSQSCPSYTNHFSTPVQIQLRAGTLDTFIKVYNNVDTQTFTFDWAPTVTNVYLNTDVWVVMRNIGITKDPTLTVGMNDIEHGRIRIHPNPTENYWQIDPLPEETDIALMDMTGKVLWEGRTGKGSTTIPGERLPSGTYLLRLSGAVTDNIRLVRW</sequence>
<feature type="chain" id="PRO_5047084558" description="Aminopeptidase N" evidence="12">
    <location>
        <begin position="26"/>
        <end position="652"/>
    </location>
</feature>
<evidence type="ECO:0000313" key="15">
    <source>
        <dbReference type="Proteomes" id="UP001500067"/>
    </source>
</evidence>
<evidence type="ECO:0000256" key="5">
    <source>
        <dbReference type="ARBA" id="ARBA00015611"/>
    </source>
</evidence>
<dbReference type="Proteomes" id="UP001500067">
    <property type="component" value="Unassembled WGS sequence"/>
</dbReference>
<dbReference type="RefSeq" id="WP_345078958.1">
    <property type="nucleotide sequence ID" value="NZ_BAABFA010000007.1"/>
</dbReference>
<dbReference type="EMBL" id="BAABFA010000007">
    <property type="protein sequence ID" value="GAA4462148.1"/>
    <property type="molecule type" value="Genomic_DNA"/>
</dbReference>
<dbReference type="InterPro" id="IPR001930">
    <property type="entry name" value="Peptidase_M1"/>
</dbReference>
<dbReference type="PRINTS" id="PR00756">
    <property type="entry name" value="ALADIPTASE"/>
</dbReference>
<dbReference type="InterPro" id="IPR026444">
    <property type="entry name" value="Secre_tail"/>
</dbReference>
<keyword evidence="12" id="KW-0732">Signal</keyword>
<reference evidence="15" key="1">
    <citation type="journal article" date="2019" name="Int. J. Syst. Evol. Microbiol.">
        <title>The Global Catalogue of Microorganisms (GCM) 10K type strain sequencing project: providing services to taxonomists for standard genome sequencing and annotation.</title>
        <authorList>
            <consortium name="The Broad Institute Genomics Platform"/>
            <consortium name="The Broad Institute Genome Sequencing Center for Infectious Disease"/>
            <person name="Wu L."/>
            <person name="Ma J."/>
        </authorList>
    </citation>
    <scope>NUCLEOTIDE SEQUENCE [LARGE SCALE GENOMIC DNA]</scope>
    <source>
        <strain evidence="15">JCM 32105</strain>
    </source>
</reference>
<keyword evidence="8" id="KW-0479">Metal-binding</keyword>
<dbReference type="PANTHER" id="PTHR11533">
    <property type="entry name" value="PROTEASE M1 ZINC METALLOPROTEASE"/>
    <property type="match status" value="1"/>
</dbReference>
<evidence type="ECO:0000256" key="11">
    <source>
        <dbReference type="ARBA" id="ARBA00023049"/>
    </source>
</evidence>
<evidence type="ECO:0000256" key="12">
    <source>
        <dbReference type="SAM" id="SignalP"/>
    </source>
</evidence>
<dbReference type="GO" id="GO:0004177">
    <property type="term" value="F:aminopeptidase activity"/>
    <property type="evidence" value="ECO:0007669"/>
    <property type="project" value="UniProtKB-KW"/>
</dbReference>
<evidence type="ECO:0000259" key="13">
    <source>
        <dbReference type="Pfam" id="PF01433"/>
    </source>
</evidence>
<dbReference type="SUPFAM" id="SSF63737">
    <property type="entry name" value="Leukotriene A4 hydrolase N-terminal domain"/>
    <property type="match status" value="1"/>
</dbReference>
<keyword evidence="15" id="KW-1185">Reference proteome</keyword>
<gene>
    <name evidence="14" type="ORF">GCM10023093_08180</name>
</gene>
<evidence type="ECO:0000256" key="6">
    <source>
        <dbReference type="ARBA" id="ARBA00022438"/>
    </source>
</evidence>
<evidence type="ECO:0000256" key="10">
    <source>
        <dbReference type="ARBA" id="ARBA00022833"/>
    </source>
</evidence>
<organism evidence="14 15">
    <name type="scientific">Nemorincola caseinilytica</name>
    <dbReference type="NCBI Taxonomy" id="2054315"/>
    <lineage>
        <taxon>Bacteria</taxon>
        <taxon>Pseudomonadati</taxon>
        <taxon>Bacteroidota</taxon>
        <taxon>Chitinophagia</taxon>
        <taxon>Chitinophagales</taxon>
        <taxon>Chitinophagaceae</taxon>
        <taxon>Nemorincola</taxon>
    </lineage>
</organism>
<keyword evidence="10" id="KW-0862">Zinc</keyword>
<dbReference type="CDD" id="cd09603">
    <property type="entry name" value="M1_APN_like"/>
    <property type="match status" value="1"/>
</dbReference>
<evidence type="ECO:0000256" key="9">
    <source>
        <dbReference type="ARBA" id="ARBA00022801"/>
    </source>
</evidence>
<evidence type="ECO:0000256" key="1">
    <source>
        <dbReference type="ARBA" id="ARBA00000098"/>
    </source>
</evidence>
<dbReference type="Gene3D" id="1.10.390.10">
    <property type="entry name" value="Neutral Protease Domain 2"/>
    <property type="match status" value="1"/>
</dbReference>
<feature type="domain" description="Peptidase M1 membrane alanine aminopeptidase" evidence="13">
    <location>
        <begin position="328"/>
        <end position="472"/>
    </location>
</feature>
<proteinExistence type="inferred from homology"/>
<dbReference type="InterPro" id="IPR050344">
    <property type="entry name" value="Peptidase_M1_aminopeptidases"/>
</dbReference>
<dbReference type="InterPro" id="IPR042097">
    <property type="entry name" value="Aminopeptidase_N-like_N_sf"/>
</dbReference>
<evidence type="ECO:0000256" key="7">
    <source>
        <dbReference type="ARBA" id="ARBA00022670"/>
    </source>
</evidence>
<dbReference type="PANTHER" id="PTHR11533:SF174">
    <property type="entry name" value="PUROMYCIN-SENSITIVE AMINOPEPTIDASE-RELATED"/>
    <property type="match status" value="1"/>
</dbReference>
<name>A0ABP8N992_9BACT</name>
<keyword evidence="6 14" id="KW-0031">Aminopeptidase</keyword>
<dbReference type="SUPFAM" id="SSF55486">
    <property type="entry name" value="Metalloproteases ('zincins'), catalytic domain"/>
    <property type="match status" value="1"/>
</dbReference>
<dbReference type="InterPro" id="IPR014782">
    <property type="entry name" value="Peptidase_M1_dom"/>
</dbReference>
<feature type="signal peptide" evidence="12">
    <location>
        <begin position="1"/>
        <end position="25"/>
    </location>
</feature>
<dbReference type="Gene3D" id="2.60.40.1730">
    <property type="entry name" value="tricorn interacting facor f3 domain"/>
    <property type="match status" value="1"/>
</dbReference>
<keyword evidence="9" id="KW-0378">Hydrolase</keyword>
<evidence type="ECO:0000256" key="4">
    <source>
        <dbReference type="ARBA" id="ARBA00012564"/>
    </source>
</evidence>
<keyword evidence="7" id="KW-0645">Protease</keyword>
<dbReference type="EC" id="3.4.11.2" evidence="4"/>
<comment type="cofactor">
    <cofactor evidence="2">
        <name>Zn(2+)</name>
        <dbReference type="ChEBI" id="CHEBI:29105"/>
    </cofactor>
</comment>
<dbReference type="Pfam" id="PF01433">
    <property type="entry name" value="Peptidase_M1"/>
    <property type="match status" value="1"/>
</dbReference>
<dbReference type="InterPro" id="IPR027268">
    <property type="entry name" value="Peptidase_M4/M1_CTD_sf"/>
</dbReference>